<organism evidence="2 3">
    <name type="scientific">Halopseudomonas pertucinogena</name>
    <dbReference type="NCBI Taxonomy" id="86175"/>
    <lineage>
        <taxon>Bacteria</taxon>
        <taxon>Pseudomonadati</taxon>
        <taxon>Pseudomonadota</taxon>
        <taxon>Gammaproteobacteria</taxon>
        <taxon>Pseudomonadales</taxon>
        <taxon>Pseudomonadaceae</taxon>
        <taxon>Halopseudomonas</taxon>
    </lineage>
</organism>
<dbReference type="Proteomes" id="UP000633263">
    <property type="component" value="Unassembled WGS sequence"/>
</dbReference>
<dbReference type="Pfam" id="PF06804">
    <property type="entry name" value="Lipoprotein_18"/>
    <property type="match status" value="1"/>
</dbReference>
<feature type="region of interest" description="Disordered" evidence="1">
    <location>
        <begin position="181"/>
        <end position="200"/>
    </location>
</feature>
<sequence length="396" mass="43102">MKPVLNALTLAMVGVGLSGCGYFFGEDGYFRDRGSDYQTATIEPRMTVPAELQSKPIGDLLPVPGEVRAGSTQKFKVPRPQSISVGAESSDFSLQQNGGERWLLAQHGVSEMWPQVRQFFTEYQVPVARESSTLGEIETDWLLFEEGAGNALIRRLLPAAGPTGRRTDQDQRFPDRAADVLPSTTDRGLQDTGVRSTGQEQRFRLRIEPGVQSGTSEIKVLHMQRSAGSSHADWPAASDNANLERALLAELESYLNQAGGLASVALSRPDTAPAQRRSSLGQDGAGNPVLNIHTDFNRAWAAVGQALAAADIHVDDLNRSAGVYYVNPQQGADEDRPGFFGRLFRRGDGEAATQRTEVRLTQIANRVQVTVEDSIDNSSDSDDARALLSRIHENLN</sequence>
<gene>
    <name evidence="2" type="ORF">GCM10009083_05610</name>
</gene>
<dbReference type="PROSITE" id="PS51257">
    <property type="entry name" value="PROKAR_LIPOPROTEIN"/>
    <property type="match status" value="1"/>
</dbReference>
<evidence type="ECO:0000313" key="2">
    <source>
        <dbReference type="EMBL" id="GGI91984.1"/>
    </source>
</evidence>
<reference evidence="3" key="1">
    <citation type="journal article" date="2019" name="Int. J. Syst. Evol. Microbiol.">
        <title>The Global Catalogue of Microorganisms (GCM) 10K type strain sequencing project: providing services to taxonomists for standard genome sequencing and annotation.</title>
        <authorList>
            <consortium name="The Broad Institute Genomics Platform"/>
            <consortium name="The Broad Institute Genome Sequencing Center for Infectious Disease"/>
            <person name="Wu L."/>
            <person name="Ma J."/>
        </authorList>
    </citation>
    <scope>NUCLEOTIDE SEQUENCE [LARGE SCALE GENOMIC DNA]</scope>
    <source>
        <strain evidence="3">JCM 11590</strain>
    </source>
</reference>
<keyword evidence="3" id="KW-1185">Reference proteome</keyword>
<evidence type="ECO:0000313" key="3">
    <source>
        <dbReference type="Proteomes" id="UP000633263"/>
    </source>
</evidence>
<dbReference type="RefSeq" id="WP_188635056.1">
    <property type="nucleotide sequence ID" value="NZ_BMNN01000001.1"/>
</dbReference>
<dbReference type="Gene3D" id="3.30.310.170">
    <property type="entry name" value="Outer membrane protein assembly factor BamC"/>
    <property type="match status" value="1"/>
</dbReference>
<accession>A0ABQ2CJZ5</accession>
<name>A0ABQ2CJZ5_9GAMM</name>
<evidence type="ECO:0008006" key="4">
    <source>
        <dbReference type="Google" id="ProtNLM"/>
    </source>
</evidence>
<feature type="compositionally biased region" description="Polar residues" evidence="1">
    <location>
        <begin position="182"/>
        <end position="200"/>
    </location>
</feature>
<dbReference type="InterPro" id="IPR042268">
    <property type="entry name" value="BamC_C"/>
</dbReference>
<dbReference type="InterPro" id="IPR010653">
    <property type="entry name" value="NlpB/DapX"/>
</dbReference>
<proteinExistence type="predicted"/>
<comment type="caution">
    <text evidence="2">The sequence shown here is derived from an EMBL/GenBank/DDBJ whole genome shotgun (WGS) entry which is preliminary data.</text>
</comment>
<protein>
    <recommendedName>
        <fullName evidence="4">Beta-barrel assembly machine subunit BamC</fullName>
    </recommendedName>
</protein>
<dbReference type="EMBL" id="BMNN01000001">
    <property type="protein sequence ID" value="GGI91984.1"/>
    <property type="molecule type" value="Genomic_DNA"/>
</dbReference>
<evidence type="ECO:0000256" key="1">
    <source>
        <dbReference type="SAM" id="MobiDB-lite"/>
    </source>
</evidence>